<protein>
    <submittedName>
        <fullName evidence="1">Uncharacterized protein</fullName>
    </submittedName>
</protein>
<dbReference type="EMBL" id="JFHD01000004">
    <property type="protein sequence ID" value="KDR32137.1"/>
    <property type="molecule type" value="Genomic_DNA"/>
</dbReference>
<dbReference type="Proteomes" id="UP000027451">
    <property type="component" value="Unassembled WGS sequence"/>
</dbReference>
<sequence length="61" mass="6510">MRPIQEASVDVKNTAAKALSRRTQEATKAGATLFIRIAYLILDGGAALFAGQARPTSHIQI</sequence>
<organism evidence="1 2">
    <name type="scientific">Caballeronia zhejiangensis</name>
    <dbReference type="NCBI Taxonomy" id="871203"/>
    <lineage>
        <taxon>Bacteria</taxon>
        <taxon>Pseudomonadati</taxon>
        <taxon>Pseudomonadota</taxon>
        <taxon>Betaproteobacteria</taxon>
        <taxon>Burkholderiales</taxon>
        <taxon>Burkholderiaceae</taxon>
        <taxon>Caballeronia</taxon>
    </lineage>
</organism>
<reference evidence="1 2" key="1">
    <citation type="submission" date="2014-03" db="EMBL/GenBank/DDBJ databases">
        <title>Draft Genome Sequences of Four Burkholderia Strains.</title>
        <authorList>
            <person name="Liu X.Y."/>
            <person name="Li C.X."/>
            <person name="Xu J.H."/>
        </authorList>
    </citation>
    <scope>NUCLEOTIDE SEQUENCE [LARGE SCALE GENOMIC DNA]</scope>
    <source>
        <strain evidence="1 2">OP-1</strain>
    </source>
</reference>
<comment type="caution">
    <text evidence="1">The sequence shown here is derived from an EMBL/GenBank/DDBJ whole genome shotgun (WGS) entry which is preliminary data.</text>
</comment>
<keyword evidence="2" id="KW-1185">Reference proteome</keyword>
<dbReference type="AlphaFoldDB" id="A0A656QPL6"/>
<accession>A0A656QPL6</accession>
<name>A0A656QPL6_9BURK</name>
<proteinExistence type="predicted"/>
<evidence type="ECO:0000313" key="2">
    <source>
        <dbReference type="Proteomes" id="UP000027451"/>
    </source>
</evidence>
<gene>
    <name evidence="1" type="ORF">BG60_25595</name>
</gene>
<evidence type="ECO:0000313" key="1">
    <source>
        <dbReference type="EMBL" id="KDR32137.1"/>
    </source>
</evidence>